<organism evidence="1 2">
    <name type="scientific">Alteromonas mediterranea 615</name>
    <dbReference type="NCBI Taxonomy" id="1300253"/>
    <lineage>
        <taxon>Bacteria</taxon>
        <taxon>Pseudomonadati</taxon>
        <taxon>Pseudomonadota</taxon>
        <taxon>Gammaproteobacteria</taxon>
        <taxon>Alteromonadales</taxon>
        <taxon>Alteromonadaceae</taxon>
        <taxon>Alteromonas/Salinimonas group</taxon>
        <taxon>Alteromonas</taxon>
    </lineage>
</organism>
<evidence type="ECO:0000313" key="1">
    <source>
        <dbReference type="EMBL" id="AGP77546.1"/>
    </source>
</evidence>
<evidence type="ECO:0000313" key="2">
    <source>
        <dbReference type="Proteomes" id="UP000014909"/>
    </source>
</evidence>
<proteinExistence type="predicted"/>
<dbReference type="KEGG" id="amh:I633_07085"/>
<gene>
    <name evidence="1" type="ORF">I633_07085</name>
</gene>
<dbReference type="AlphaFoldDB" id="S5AFJ7"/>
<dbReference type="Proteomes" id="UP000014909">
    <property type="component" value="Chromosome"/>
</dbReference>
<reference evidence="1 2" key="1">
    <citation type="journal article" date="2013" name="Genome Biol. Evol.">
        <title>Genomic Diversity of "Deep Ecotype" Alteromonas macleodii Isolates: Evidence for Pan-Mediterranean Clonal Frames.</title>
        <authorList>
            <person name="Lopez-Perez M."/>
            <person name="Gonzaga A."/>
            <person name="Rodriguez-Valera F."/>
        </authorList>
    </citation>
    <scope>NUCLEOTIDE SEQUENCE [LARGE SCALE GENOMIC DNA]</scope>
    <source>
        <strain evidence="2">'English Channel 615'</strain>
    </source>
</reference>
<accession>S5AFJ7</accession>
<dbReference type="HOGENOM" id="CLU_2535195_0_0_6"/>
<protein>
    <submittedName>
        <fullName evidence="1">Short-chain dehydrogenase/reductase SDR</fullName>
    </submittedName>
</protein>
<dbReference type="EMBL" id="CP004846">
    <property type="protein sequence ID" value="AGP77546.1"/>
    <property type="molecule type" value="Genomic_DNA"/>
</dbReference>
<dbReference type="PATRIC" id="fig|1300253.3.peg.1476"/>
<dbReference type="BioCyc" id="AMAC1300253:G12YX-1135-MONOMER"/>
<sequence length="83" mass="9398">MMFAYELQDKVKAHNKQVKVFVCYPGASNTTLKRESASFLTRISWTFMVKIGLAQSAEQGASPKSFVRRKKTLSSLPIMVQRV</sequence>
<name>S5AFJ7_9ALTE</name>